<evidence type="ECO:0000313" key="8">
    <source>
        <dbReference type="Proteomes" id="UP000177698"/>
    </source>
</evidence>
<protein>
    <recommendedName>
        <fullName evidence="9">Polysaccharide biosynthesis protein C-terminal domain-containing protein</fullName>
    </recommendedName>
</protein>
<evidence type="ECO:0000256" key="5">
    <source>
        <dbReference type="ARBA" id="ARBA00023136"/>
    </source>
</evidence>
<dbReference type="AlphaFoldDB" id="A0A1F7IAE4"/>
<feature type="transmembrane region" description="Helical" evidence="6">
    <location>
        <begin position="180"/>
        <end position="201"/>
    </location>
</feature>
<dbReference type="PANTHER" id="PTHR30250">
    <property type="entry name" value="PST FAMILY PREDICTED COLANIC ACID TRANSPORTER"/>
    <property type="match status" value="1"/>
</dbReference>
<sequence length="424" mass="48418">MLKTAKKIWANEFFKGSVYFLLTSFLVNLLNYIFNFMIGRGLGPKGYGEISTMFSYTNIALTPTVVFSSYIIKKIGEKTANELPYVVSIEQSFKLRMKKIVWLFLALILIVPLISSQTNLSLETSFTLIILVFLGYFGSFYNGALPGLRYFFAFSLFGIITALIKLLGAFSILISLNSLLIILFFLILSSVFFPVVSYYYLKAKVAKISGLKIRKISRNVISVFKNRNFQLIFLSTLSLTFLNNADVIYVKKYLTSFEAGIYASWSIFSKLILYALGPLISISFIFYSAKSQSSNHSLTLKLSLIILFLVFFVSYVIYSFFPQTLINIFFGNKFNLLLPFLSYASVFGALYAVLVYLNNYYLAKESKAALILPLFTPLYLLGLFLIKKNILNVIRLNIFFSLGIILLYFSIYLKDKLRSYFKSF</sequence>
<dbReference type="InterPro" id="IPR050833">
    <property type="entry name" value="Poly_Biosynth_Transport"/>
</dbReference>
<comment type="caution">
    <text evidence="7">The sequence shown here is derived from an EMBL/GenBank/DDBJ whole genome shotgun (WGS) entry which is preliminary data.</text>
</comment>
<keyword evidence="5 6" id="KW-0472">Membrane</keyword>
<feature type="transmembrane region" description="Helical" evidence="6">
    <location>
        <begin position="336"/>
        <end position="357"/>
    </location>
</feature>
<name>A0A1F7IAE4_9BACT</name>
<keyword evidence="3 6" id="KW-0812">Transmembrane</keyword>
<evidence type="ECO:0000256" key="3">
    <source>
        <dbReference type="ARBA" id="ARBA00022692"/>
    </source>
</evidence>
<feature type="transmembrane region" description="Helical" evidence="6">
    <location>
        <begin position="262"/>
        <end position="286"/>
    </location>
</feature>
<keyword evidence="2" id="KW-1003">Cell membrane</keyword>
<proteinExistence type="predicted"/>
<dbReference type="Proteomes" id="UP000177698">
    <property type="component" value="Unassembled WGS sequence"/>
</dbReference>
<feature type="transmembrane region" description="Helical" evidence="6">
    <location>
        <begin position="100"/>
        <end position="120"/>
    </location>
</feature>
<evidence type="ECO:0000313" key="7">
    <source>
        <dbReference type="EMBL" id="OGK40324.1"/>
    </source>
</evidence>
<comment type="subcellular location">
    <subcellularLocation>
        <location evidence="1">Cell membrane</location>
        <topology evidence="1">Multi-pass membrane protein</topology>
    </subcellularLocation>
</comment>
<evidence type="ECO:0000256" key="4">
    <source>
        <dbReference type="ARBA" id="ARBA00022989"/>
    </source>
</evidence>
<feature type="transmembrane region" description="Helical" evidence="6">
    <location>
        <begin position="126"/>
        <end position="144"/>
    </location>
</feature>
<feature type="transmembrane region" description="Helical" evidence="6">
    <location>
        <begin position="151"/>
        <end position="174"/>
    </location>
</feature>
<dbReference type="PANTHER" id="PTHR30250:SF11">
    <property type="entry name" value="O-ANTIGEN TRANSPORTER-RELATED"/>
    <property type="match status" value="1"/>
</dbReference>
<accession>A0A1F7IAE4</accession>
<dbReference type="STRING" id="1802056.A2954_02895"/>
<evidence type="ECO:0000256" key="6">
    <source>
        <dbReference type="SAM" id="Phobius"/>
    </source>
</evidence>
<feature type="transmembrane region" description="Helical" evidence="6">
    <location>
        <begin position="54"/>
        <end position="72"/>
    </location>
</feature>
<dbReference type="GO" id="GO:0005886">
    <property type="term" value="C:plasma membrane"/>
    <property type="evidence" value="ECO:0007669"/>
    <property type="project" value="UniProtKB-SubCell"/>
</dbReference>
<evidence type="ECO:0000256" key="1">
    <source>
        <dbReference type="ARBA" id="ARBA00004651"/>
    </source>
</evidence>
<feature type="transmembrane region" description="Helical" evidence="6">
    <location>
        <begin position="231"/>
        <end position="250"/>
    </location>
</feature>
<evidence type="ECO:0008006" key="9">
    <source>
        <dbReference type="Google" id="ProtNLM"/>
    </source>
</evidence>
<gene>
    <name evidence="7" type="ORF">A2954_02895</name>
</gene>
<dbReference type="EMBL" id="MGAG01000026">
    <property type="protein sequence ID" value="OGK40324.1"/>
    <property type="molecule type" value="Genomic_DNA"/>
</dbReference>
<evidence type="ECO:0000256" key="2">
    <source>
        <dbReference type="ARBA" id="ARBA00022475"/>
    </source>
</evidence>
<feature type="transmembrane region" description="Helical" evidence="6">
    <location>
        <begin position="392"/>
        <end position="413"/>
    </location>
</feature>
<reference evidence="7 8" key="1">
    <citation type="journal article" date="2016" name="Nat. Commun.">
        <title>Thousands of microbial genomes shed light on interconnected biogeochemical processes in an aquifer system.</title>
        <authorList>
            <person name="Anantharaman K."/>
            <person name="Brown C.T."/>
            <person name="Hug L.A."/>
            <person name="Sharon I."/>
            <person name="Castelle C.J."/>
            <person name="Probst A.J."/>
            <person name="Thomas B.C."/>
            <person name="Singh A."/>
            <person name="Wilkins M.J."/>
            <person name="Karaoz U."/>
            <person name="Brodie E.L."/>
            <person name="Williams K.H."/>
            <person name="Hubbard S.S."/>
            <person name="Banfield J.F."/>
        </authorList>
    </citation>
    <scope>NUCLEOTIDE SEQUENCE [LARGE SCALE GENOMIC DNA]</scope>
</reference>
<feature type="transmembrane region" description="Helical" evidence="6">
    <location>
        <begin position="298"/>
        <end position="321"/>
    </location>
</feature>
<organism evidence="7 8">
    <name type="scientific">Candidatus Roizmanbacteria bacterium RIFCSPLOWO2_01_FULL_37_12</name>
    <dbReference type="NCBI Taxonomy" id="1802056"/>
    <lineage>
        <taxon>Bacteria</taxon>
        <taxon>Candidatus Roizmaniibacteriota</taxon>
    </lineage>
</organism>
<feature type="transmembrane region" description="Helical" evidence="6">
    <location>
        <begin position="12"/>
        <end position="34"/>
    </location>
</feature>
<feature type="transmembrane region" description="Helical" evidence="6">
    <location>
        <begin position="369"/>
        <end position="386"/>
    </location>
</feature>
<keyword evidence="4 6" id="KW-1133">Transmembrane helix</keyword>